<evidence type="ECO:0000259" key="1">
    <source>
        <dbReference type="PROSITE" id="PS50943"/>
    </source>
</evidence>
<dbReference type="RefSeq" id="WP_120771782.1">
    <property type="nucleotide sequence ID" value="NZ_CP032627.1"/>
</dbReference>
<proteinExistence type="predicted"/>
<name>A0A387BDQ5_9LACT</name>
<dbReference type="InterPro" id="IPR001387">
    <property type="entry name" value="Cro/C1-type_HTH"/>
</dbReference>
<dbReference type="GO" id="GO:0003677">
    <property type="term" value="F:DNA binding"/>
    <property type="evidence" value="ECO:0007669"/>
    <property type="project" value="InterPro"/>
</dbReference>
<dbReference type="Pfam" id="PF01381">
    <property type="entry name" value="HTH_3"/>
    <property type="match status" value="1"/>
</dbReference>
<dbReference type="CDD" id="cd00093">
    <property type="entry name" value="HTH_XRE"/>
    <property type="match status" value="1"/>
</dbReference>
<evidence type="ECO:0000313" key="3">
    <source>
        <dbReference type="Proteomes" id="UP000269374"/>
    </source>
</evidence>
<dbReference type="Gene3D" id="1.10.260.40">
    <property type="entry name" value="lambda repressor-like DNA-binding domains"/>
    <property type="match status" value="1"/>
</dbReference>
<dbReference type="OrthoDB" id="129830at2"/>
<dbReference type="SMART" id="SM00530">
    <property type="entry name" value="HTH_XRE"/>
    <property type="match status" value="1"/>
</dbReference>
<dbReference type="Proteomes" id="UP000269374">
    <property type="component" value="Chromosome"/>
</dbReference>
<gene>
    <name evidence="2" type="ORF">D7I46_04380</name>
</gene>
<keyword evidence="3" id="KW-1185">Reference proteome</keyword>
<dbReference type="EMBL" id="CP032627">
    <property type="protein sequence ID" value="AYG00394.1"/>
    <property type="molecule type" value="Genomic_DNA"/>
</dbReference>
<dbReference type="SUPFAM" id="SSF47413">
    <property type="entry name" value="lambda repressor-like DNA-binding domains"/>
    <property type="match status" value="1"/>
</dbReference>
<reference evidence="2 3" key="1">
    <citation type="submission" date="2018-09" db="EMBL/GenBank/DDBJ databases">
        <title>Genome sequencing of strain 1JSPR-7.</title>
        <authorList>
            <person name="Heo J."/>
            <person name="Kim S.-J."/>
            <person name="Kwon S.-W."/>
        </authorList>
    </citation>
    <scope>NUCLEOTIDE SEQUENCE [LARGE SCALE GENOMIC DNA]</scope>
    <source>
        <strain evidence="2 3">1JSPR-7</strain>
    </source>
</reference>
<evidence type="ECO:0000313" key="2">
    <source>
        <dbReference type="EMBL" id="AYG00394.1"/>
    </source>
</evidence>
<dbReference type="PROSITE" id="PS50943">
    <property type="entry name" value="HTH_CROC1"/>
    <property type="match status" value="1"/>
</dbReference>
<feature type="domain" description="HTH cro/C1-type" evidence="1">
    <location>
        <begin position="18"/>
        <end position="73"/>
    </location>
</feature>
<organism evidence="2 3">
    <name type="scientific">Lactococcus allomyrinae</name>
    <dbReference type="NCBI Taxonomy" id="2419773"/>
    <lineage>
        <taxon>Bacteria</taxon>
        <taxon>Bacillati</taxon>
        <taxon>Bacillota</taxon>
        <taxon>Bacilli</taxon>
        <taxon>Lactobacillales</taxon>
        <taxon>Streptococcaceae</taxon>
        <taxon>Lactococcus</taxon>
    </lineage>
</organism>
<sequence>MLSLRTNSDILLDIAHRIKERRLESNFTQEDLAKRSGCALATYRRFERTGEISLKNLVLIAFALGFEDDFDLLFQKKKYASIDELIQEEVKKRKRGKSS</sequence>
<dbReference type="KEGG" id="lact:D7I46_04380"/>
<dbReference type="InterPro" id="IPR010982">
    <property type="entry name" value="Lambda_DNA-bd_dom_sf"/>
</dbReference>
<protein>
    <submittedName>
        <fullName evidence="2">XRE family transcriptional regulator</fullName>
    </submittedName>
</protein>
<accession>A0A387BDQ5</accession>
<dbReference type="AlphaFoldDB" id="A0A387BDQ5"/>